<feature type="domain" description="Amidase" evidence="1">
    <location>
        <begin position="352"/>
        <end position="438"/>
    </location>
</feature>
<reference evidence="2 3" key="1">
    <citation type="submission" date="2023-04" db="EMBL/GenBank/DDBJ databases">
        <title>Complete genome sequence of Alisedimentitalea scapharcae.</title>
        <authorList>
            <person name="Rong J.-C."/>
            <person name="Yi M.-L."/>
            <person name="Zhao Q."/>
        </authorList>
    </citation>
    <scope>NUCLEOTIDE SEQUENCE [LARGE SCALE GENOMIC DNA]</scope>
    <source>
        <strain evidence="2 3">KCTC 42119</strain>
    </source>
</reference>
<dbReference type="PANTHER" id="PTHR11895:SF76">
    <property type="entry name" value="INDOLEACETAMIDE HYDROLASE"/>
    <property type="match status" value="1"/>
</dbReference>
<evidence type="ECO:0000259" key="1">
    <source>
        <dbReference type="Pfam" id="PF01425"/>
    </source>
</evidence>
<dbReference type="PANTHER" id="PTHR11895">
    <property type="entry name" value="TRANSAMIDASE"/>
    <property type="match status" value="1"/>
</dbReference>
<dbReference type="InterPro" id="IPR036928">
    <property type="entry name" value="AS_sf"/>
</dbReference>
<feature type="domain" description="Amidase" evidence="1">
    <location>
        <begin position="26"/>
        <end position="300"/>
    </location>
</feature>
<name>A0ABZ2XTW3_9RHOB</name>
<dbReference type="InterPro" id="IPR023631">
    <property type="entry name" value="Amidase_dom"/>
</dbReference>
<sequence>MTEIPFLDARALSHRLHQRTITATDALRAHQRQVNTREREVNAFVTLDWDAGFAQAAELDRQADAGAPLGVLHGIPIAIKDVFETKGLRTTWGSHSFATYTPDFDALHVARLRAAGAVIIGKTNTPEFAFSGQTSNLVSGTTRNPLNPTRTVAGSSGGAAAALAAHMVPLADGSDLGGSLRTPAAWCGVVGYRPTSGLVPHDPNPVPFDGLSVPGPMARNVADLTLMLSVMAGNDARQPLGFWQDVPQVSALDMPFPAGRLAFCAAPFGTSPHASILSALAPVPALCESLGWQVADAAPDLAPLHDFAHLTRGLSALGVRAALDPDMSLSGESFRTACASGDGLSLADFVAYQSVRARIWTETVAFFDRYDFALWPTATGLPFSADLGDREITEDWRTVTLTPVLELPSISIPFGKSSDGMPVGLHITGPKGSDARLLRFAHQIEQAIK</sequence>
<dbReference type="InterPro" id="IPR000120">
    <property type="entry name" value="Amidase"/>
</dbReference>
<dbReference type="Gene3D" id="3.90.1300.10">
    <property type="entry name" value="Amidase signature (AS) domain"/>
    <property type="match status" value="1"/>
</dbReference>
<dbReference type="RefSeq" id="WP_406646407.1">
    <property type="nucleotide sequence ID" value="NZ_CP123584.1"/>
</dbReference>
<evidence type="ECO:0000313" key="2">
    <source>
        <dbReference type="EMBL" id="WZK88794.1"/>
    </source>
</evidence>
<keyword evidence="3" id="KW-1185">Reference proteome</keyword>
<evidence type="ECO:0000313" key="3">
    <source>
        <dbReference type="Proteomes" id="UP001623232"/>
    </source>
</evidence>
<protein>
    <submittedName>
        <fullName evidence="2">Amidase family protein</fullName>
    </submittedName>
</protein>
<accession>A0ABZ2XTW3</accession>
<dbReference type="Proteomes" id="UP001623232">
    <property type="component" value="Chromosome"/>
</dbReference>
<dbReference type="Pfam" id="PF01425">
    <property type="entry name" value="Amidase"/>
    <property type="match status" value="2"/>
</dbReference>
<dbReference type="EMBL" id="CP123584">
    <property type="protein sequence ID" value="WZK88794.1"/>
    <property type="molecule type" value="Genomic_DNA"/>
</dbReference>
<dbReference type="SUPFAM" id="SSF75304">
    <property type="entry name" value="Amidase signature (AS) enzymes"/>
    <property type="match status" value="1"/>
</dbReference>
<proteinExistence type="predicted"/>
<gene>
    <name evidence="2" type="ORF">QEZ52_19700</name>
</gene>
<organism evidence="2 3">
    <name type="scientific">Aliisedimentitalea scapharcae</name>
    <dbReference type="NCBI Taxonomy" id="1524259"/>
    <lineage>
        <taxon>Bacteria</taxon>
        <taxon>Pseudomonadati</taxon>
        <taxon>Pseudomonadota</taxon>
        <taxon>Alphaproteobacteria</taxon>
        <taxon>Rhodobacterales</taxon>
        <taxon>Roseobacteraceae</taxon>
        <taxon>Aliisedimentitalea</taxon>
    </lineage>
</organism>